<dbReference type="InterPro" id="IPR019660">
    <property type="entry name" value="Put_sensory_transdc_reg_YbjN"/>
</dbReference>
<accession>A0A1Q2HXN6</accession>
<evidence type="ECO:0000313" key="1">
    <source>
        <dbReference type="EMBL" id="AQQ15594.1"/>
    </source>
</evidence>
<evidence type="ECO:0000313" key="2">
    <source>
        <dbReference type="Proteomes" id="UP000217209"/>
    </source>
</evidence>
<gene>
    <name evidence="1" type="ORF">CGLAU_08195</name>
</gene>
<dbReference type="AlphaFoldDB" id="A0A1Q2HXN6"/>
<dbReference type="Pfam" id="PF10722">
    <property type="entry name" value="YbjN"/>
    <property type="match status" value="2"/>
</dbReference>
<protein>
    <recommendedName>
        <fullName evidence="3">YbjN domain-containing protein</fullName>
    </recommendedName>
</protein>
<dbReference type="KEGG" id="cgv:CGLAU_08195"/>
<sequence>MGKHSKPAHAAGAREPVTEVTLQRVAAAIEGIGLEPLARPDRLVVGLPAYTAAVWIDYERPLTLVIDFTDRVPVAFDHGRALATFLNHWNHEELGAVASYRLTDSGDFSVRMRHGMLIRHGLSDSQLIASLIDGFEHAASFFTQLRAQFIPIEFDAPLPPTLLRSLDHTTLVGRHPSHMHLPAGERRDVYSAPDYFQGGEGTISEVSLLDLQRVLNGLDFAYTKADDVIATGANGVPFAITLETAGFSRVAAMWNSNQNAETAFLPLWLACNEVNQSSTQLSVYLHETEGIIQVHAETTCLVTEGMTDAQIDEFVISSLLSGLSAIDHITTQAEGASVVDWPPTS</sequence>
<dbReference type="Proteomes" id="UP000217209">
    <property type="component" value="Chromosome"/>
</dbReference>
<proteinExistence type="predicted"/>
<keyword evidence="2" id="KW-1185">Reference proteome</keyword>
<dbReference type="RefSeq" id="WP_095660262.1">
    <property type="nucleotide sequence ID" value="NZ_CP019688.1"/>
</dbReference>
<dbReference type="OrthoDB" id="4420706at2"/>
<evidence type="ECO:0008006" key="3">
    <source>
        <dbReference type="Google" id="ProtNLM"/>
    </source>
</evidence>
<reference evidence="1 2" key="1">
    <citation type="submission" date="2016-12" db="EMBL/GenBank/DDBJ databases">
        <authorList>
            <person name="Song W.-J."/>
            <person name="Kurnit D.M."/>
        </authorList>
    </citation>
    <scope>NUCLEOTIDE SEQUENCE [LARGE SCALE GENOMIC DNA]</scope>
    <source>
        <strain evidence="1 2">DSM 30827</strain>
    </source>
</reference>
<organism evidence="1 2">
    <name type="scientific">Corynebacterium glaucum</name>
    <dbReference type="NCBI Taxonomy" id="187491"/>
    <lineage>
        <taxon>Bacteria</taxon>
        <taxon>Bacillati</taxon>
        <taxon>Actinomycetota</taxon>
        <taxon>Actinomycetes</taxon>
        <taxon>Mycobacteriales</taxon>
        <taxon>Corynebacteriaceae</taxon>
        <taxon>Corynebacterium</taxon>
    </lineage>
</organism>
<name>A0A1Q2HXN6_9CORY</name>
<dbReference type="EMBL" id="CP019688">
    <property type="protein sequence ID" value="AQQ15594.1"/>
    <property type="molecule type" value="Genomic_DNA"/>
</dbReference>